<name>A0A8T4C5R6_9ARCH</name>
<dbReference type="PROSITE" id="PS51257">
    <property type="entry name" value="PROKAR_LIPOPROTEIN"/>
    <property type="match status" value="1"/>
</dbReference>
<proteinExistence type="predicted"/>
<dbReference type="Proteomes" id="UP000774699">
    <property type="component" value="Unassembled WGS sequence"/>
</dbReference>
<protein>
    <submittedName>
        <fullName evidence="3">Uncharacterized protein</fullName>
    </submittedName>
</protein>
<keyword evidence="2" id="KW-0812">Transmembrane</keyword>
<feature type="transmembrane region" description="Helical" evidence="2">
    <location>
        <begin position="608"/>
        <end position="627"/>
    </location>
</feature>
<dbReference type="EMBL" id="VGJJ01000002">
    <property type="protein sequence ID" value="MBM3281839.1"/>
    <property type="molecule type" value="Genomic_DNA"/>
</dbReference>
<sequence length="670" mass="73901">MKTFLRTLIVLGILALFVTPTHAATSCNDIDISPRNVTFSEDRDNRLITFDIENNADDDFDLDDVRVQESSTYLDVSVDDFPSQINEDETETLRLRYDTVDVNGDKSETFRIQFEGNFNDDDDTDCDFSDLTFTIDVTIQDGDDVCSLIQIDADDMTVSENDTILHTIRVTNHSSNDFTMQGFDVFDDGDSYVSRAKPPFTDTDFQKNISGNQTNTYTIEIDAKGVSDDETDATYVEIRGEFENGYDCSFSDISDAFDVTVEDTGVQTGVCTELNVNMPLVTIYAGQTTEHAFTLTNTSSQNFYVDEYTFKDTNYQVSFEPVSNPVTIDFDSMEEIAFNAIGYSNTGSFDANAFLTLKGHFTDGGSCLVNAKRFRYTFVGNENATCESFYANIQPVIIMKGEKNIDVLFNNPLSTDATLTISTDAGKISPTHVVVPANSAKLQSFYVTQNAKTQTIRVNTSINGCTITEKTSTLLFSGLDNAPVQFVNPPATLNVNGATEFALQVYNQSAYTQEVTLNVMAKPGTQTFTKTFSLPGLDESLIFIPAQSFAGKTIAIIQLTSAGYTVTQTIQLENENADVNQPASNATSTNPPVSVAASAITGFVTQAGGFWIGVLLLVIGLTIWFSWKKEQDSEEARSTRQTPTNGNITNSEDFADMNEIDPIWMPTRRK</sequence>
<comment type="caution">
    <text evidence="3">The sequence shown here is derived from an EMBL/GenBank/DDBJ whole genome shotgun (WGS) entry which is preliminary data.</text>
</comment>
<evidence type="ECO:0000256" key="1">
    <source>
        <dbReference type="SAM" id="MobiDB-lite"/>
    </source>
</evidence>
<reference evidence="3" key="1">
    <citation type="submission" date="2019-03" db="EMBL/GenBank/DDBJ databases">
        <title>Lake Tanganyika Metagenome-Assembled Genomes (MAGs).</title>
        <authorList>
            <person name="Tran P."/>
        </authorList>
    </citation>
    <scope>NUCLEOTIDE SEQUENCE</scope>
    <source>
        <strain evidence="3">M_DeepCast_50m_m2_156</strain>
    </source>
</reference>
<evidence type="ECO:0000313" key="4">
    <source>
        <dbReference type="Proteomes" id="UP000774699"/>
    </source>
</evidence>
<feature type="compositionally biased region" description="Polar residues" evidence="1">
    <location>
        <begin position="639"/>
        <end position="652"/>
    </location>
</feature>
<feature type="region of interest" description="Disordered" evidence="1">
    <location>
        <begin position="632"/>
        <end position="670"/>
    </location>
</feature>
<evidence type="ECO:0000313" key="3">
    <source>
        <dbReference type="EMBL" id="MBM3281839.1"/>
    </source>
</evidence>
<organism evidence="3 4">
    <name type="scientific">Candidatus Iainarchaeum sp</name>
    <dbReference type="NCBI Taxonomy" id="3101447"/>
    <lineage>
        <taxon>Archaea</taxon>
        <taxon>Candidatus Iainarchaeota</taxon>
        <taxon>Candidatus Iainarchaeia</taxon>
        <taxon>Candidatus Iainarchaeales</taxon>
        <taxon>Candidatus Iainarchaeaceae</taxon>
        <taxon>Candidatus Iainarchaeum</taxon>
    </lineage>
</organism>
<keyword evidence="2" id="KW-0472">Membrane</keyword>
<evidence type="ECO:0000256" key="2">
    <source>
        <dbReference type="SAM" id="Phobius"/>
    </source>
</evidence>
<accession>A0A8T4C5R6</accession>
<gene>
    <name evidence="3" type="ORF">FJY86_00670</name>
</gene>
<keyword evidence="2" id="KW-1133">Transmembrane helix</keyword>
<dbReference type="AlphaFoldDB" id="A0A8T4C5R6"/>